<keyword evidence="2" id="KW-0547">Nucleotide-binding</keyword>
<gene>
    <name evidence="8" type="ORF">SSS_3932</name>
</gene>
<dbReference type="Gene3D" id="1.20.1270.10">
    <property type="match status" value="1"/>
</dbReference>
<dbReference type="CDD" id="cd10230">
    <property type="entry name" value="ASKHA_NBD_HSP70_HYOU1"/>
    <property type="match status" value="1"/>
</dbReference>
<reference evidence="8" key="2">
    <citation type="submission" date="2020-01" db="EMBL/GenBank/DDBJ databases">
        <authorList>
            <person name="Korhonen P.K.K."/>
            <person name="Guangxu M.G."/>
            <person name="Wang T.W."/>
            <person name="Stroehlein A.J.S."/>
            <person name="Young N.D."/>
            <person name="Ang C.-S.A."/>
            <person name="Fernando D.W.F."/>
            <person name="Lu H.L."/>
            <person name="Taylor S.T."/>
            <person name="Ehtesham M.E.M."/>
            <person name="Najaraj S.H.N."/>
            <person name="Harsha G.H.G."/>
            <person name="Madugundu A.M."/>
            <person name="Renuse S.R."/>
            <person name="Holt D.H."/>
            <person name="Pandey A.P."/>
            <person name="Papenfuss A.P."/>
            <person name="Gasser R.B.G."/>
            <person name="Fischer K.F."/>
        </authorList>
    </citation>
    <scope>NUCLEOTIDE SEQUENCE</scope>
    <source>
        <strain evidence="8">SSS_KF_BRIS2020</strain>
    </source>
</reference>
<dbReference type="PANTHER" id="PTHR45639:SF3">
    <property type="entry name" value="HYPOXIA UP-REGULATED PROTEIN 1"/>
    <property type="match status" value="1"/>
</dbReference>
<feature type="region of interest" description="Disordered" evidence="7">
    <location>
        <begin position="886"/>
        <end position="945"/>
    </location>
</feature>
<keyword evidence="4" id="KW-0067">ATP-binding</keyword>
<evidence type="ECO:0000313" key="8">
    <source>
        <dbReference type="EMBL" id="KAF7490582.1"/>
    </source>
</evidence>
<keyword evidence="5" id="KW-0143">Chaperone</keyword>
<dbReference type="Pfam" id="PF00012">
    <property type="entry name" value="HSP70"/>
    <property type="match status" value="1"/>
</dbReference>
<dbReference type="InterPro" id="IPR029047">
    <property type="entry name" value="HSP70_peptide-bd_sf"/>
</dbReference>
<feature type="compositionally biased region" description="Polar residues" evidence="7">
    <location>
        <begin position="632"/>
        <end position="647"/>
    </location>
</feature>
<accession>A0A834R7L6</accession>
<evidence type="ECO:0000256" key="5">
    <source>
        <dbReference type="ARBA" id="ARBA00023186"/>
    </source>
</evidence>
<feature type="region of interest" description="Disordered" evidence="7">
    <location>
        <begin position="606"/>
        <end position="661"/>
    </location>
</feature>
<dbReference type="PANTHER" id="PTHR45639">
    <property type="entry name" value="HSC70CB, ISOFORM G-RELATED"/>
    <property type="match status" value="1"/>
</dbReference>
<dbReference type="GO" id="GO:0140662">
    <property type="term" value="F:ATP-dependent protein folding chaperone"/>
    <property type="evidence" value="ECO:0007669"/>
    <property type="project" value="InterPro"/>
</dbReference>
<dbReference type="PRINTS" id="PR00301">
    <property type="entry name" value="HEATSHOCK70"/>
</dbReference>
<feature type="compositionally biased region" description="Basic and acidic residues" evidence="7">
    <location>
        <begin position="902"/>
        <end position="914"/>
    </location>
</feature>
<dbReference type="EMBL" id="WVUK01000062">
    <property type="protein sequence ID" value="KAF7490582.1"/>
    <property type="molecule type" value="Genomic_DNA"/>
</dbReference>
<dbReference type="Gene3D" id="3.30.30.30">
    <property type="match status" value="1"/>
</dbReference>
<dbReference type="GO" id="GO:0030968">
    <property type="term" value="P:endoplasmic reticulum unfolded protein response"/>
    <property type="evidence" value="ECO:0007669"/>
    <property type="project" value="TreeGrafter"/>
</dbReference>
<keyword evidence="10" id="KW-1185">Reference proteome</keyword>
<feature type="compositionally biased region" description="Low complexity" evidence="7">
    <location>
        <begin position="606"/>
        <end position="624"/>
    </location>
</feature>
<dbReference type="Gene3D" id="2.60.34.10">
    <property type="entry name" value="Substrate Binding Domain Of DNAk, Chain A, domain 1"/>
    <property type="match status" value="1"/>
</dbReference>
<feature type="compositionally biased region" description="Basic and acidic residues" evidence="7">
    <location>
        <begin position="648"/>
        <end position="661"/>
    </location>
</feature>
<evidence type="ECO:0000256" key="1">
    <source>
        <dbReference type="ARBA" id="ARBA00007381"/>
    </source>
</evidence>
<proteinExistence type="inferred from homology"/>
<evidence type="ECO:0000256" key="6">
    <source>
        <dbReference type="ARBA" id="ARBA00040503"/>
    </source>
</evidence>
<dbReference type="SUPFAM" id="SSF53067">
    <property type="entry name" value="Actin-like ATPase domain"/>
    <property type="match status" value="2"/>
</dbReference>
<dbReference type="EnsemblMetazoa" id="SSS_3932s_mrna">
    <property type="protein sequence ID" value="KAF7490582.1"/>
    <property type="gene ID" value="SSS_3932"/>
</dbReference>
<evidence type="ECO:0000256" key="7">
    <source>
        <dbReference type="SAM" id="MobiDB-lite"/>
    </source>
</evidence>
<dbReference type="InterPro" id="IPR043129">
    <property type="entry name" value="ATPase_NBD"/>
</dbReference>
<dbReference type="GO" id="GO:0034663">
    <property type="term" value="C:endoplasmic reticulum chaperone complex"/>
    <property type="evidence" value="ECO:0007669"/>
    <property type="project" value="TreeGrafter"/>
</dbReference>
<dbReference type="Gene3D" id="3.90.640.10">
    <property type="entry name" value="Actin, Chain A, domain 4"/>
    <property type="match status" value="1"/>
</dbReference>
<evidence type="ECO:0000313" key="10">
    <source>
        <dbReference type="Proteomes" id="UP000070412"/>
    </source>
</evidence>
<dbReference type="GO" id="GO:0005524">
    <property type="term" value="F:ATP binding"/>
    <property type="evidence" value="ECO:0007669"/>
    <property type="project" value="UniProtKB-KW"/>
</dbReference>
<feature type="compositionally biased region" description="Polar residues" evidence="7">
    <location>
        <begin position="915"/>
        <end position="924"/>
    </location>
</feature>
<evidence type="ECO:0000313" key="9">
    <source>
        <dbReference type="EnsemblMetazoa" id="KAF7490582.1"/>
    </source>
</evidence>
<reference evidence="9" key="3">
    <citation type="submission" date="2022-06" db="UniProtKB">
        <authorList>
            <consortium name="EnsemblMetazoa"/>
        </authorList>
    </citation>
    <scope>IDENTIFICATION</scope>
</reference>
<dbReference type="FunFam" id="3.90.640.10:FF:000004">
    <property type="entry name" value="Heat shock 70 kDa protein 4"/>
    <property type="match status" value="1"/>
</dbReference>
<evidence type="ECO:0000256" key="2">
    <source>
        <dbReference type="ARBA" id="ARBA00022741"/>
    </source>
</evidence>
<dbReference type="OrthoDB" id="10262720at2759"/>
<protein>
    <recommendedName>
        <fullName evidence="6">Hypoxia up-regulated protein 1</fullName>
    </recommendedName>
</protein>
<evidence type="ECO:0000256" key="4">
    <source>
        <dbReference type="ARBA" id="ARBA00022840"/>
    </source>
</evidence>
<organism evidence="8">
    <name type="scientific">Sarcoptes scabiei</name>
    <name type="common">Itch mite</name>
    <name type="synonym">Acarus scabiei</name>
    <dbReference type="NCBI Taxonomy" id="52283"/>
    <lineage>
        <taxon>Eukaryota</taxon>
        <taxon>Metazoa</taxon>
        <taxon>Ecdysozoa</taxon>
        <taxon>Arthropoda</taxon>
        <taxon>Chelicerata</taxon>
        <taxon>Arachnida</taxon>
        <taxon>Acari</taxon>
        <taxon>Acariformes</taxon>
        <taxon>Sarcoptiformes</taxon>
        <taxon>Astigmata</taxon>
        <taxon>Psoroptidia</taxon>
        <taxon>Sarcoptoidea</taxon>
        <taxon>Sarcoptidae</taxon>
        <taxon>Sarcoptinae</taxon>
        <taxon>Sarcoptes</taxon>
    </lineage>
</organism>
<dbReference type="Proteomes" id="UP000070412">
    <property type="component" value="Unassembled WGS sequence"/>
</dbReference>
<dbReference type="InterPro" id="IPR013126">
    <property type="entry name" value="Hsp_70_fam"/>
</dbReference>
<evidence type="ECO:0000256" key="3">
    <source>
        <dbReference type="ARBA" id="ARBA00022824"/>
    </source>
</evidence>
<comment type="similarity">
    <text evidence="1">Belongs to the heat shock protein 70 family.</text>
</comment>
<name>A0A834R7L6_SARSC</name>
<keyword evidence="3" id="KW-0256">Endoplasmic reticulum</keyword>
<dbReference type="AlphaFoldDB" id="A0A834R7L6"/>
<dbReference type="Gene3D" id="3.30.420.40">
    <property type="match status" value="2"/>
</dbReference>
<dbReference type="InterPro" id="IPR029048">
    <property type="entry name" value="HSP70_C_sf"/>
</dbReference>
<sequence length="945" mass="107449">MGSKYFFKYLIVIIHLLFCFRNVYSVAVMSVDLGSEWMKIAIVSPGVPMEIILNTDSQRKTPMAIAFRDGERFVGDAAVNIGTRFPEKTFTHFLDLMGKTKLSSKSVQKYLQQFPYHTIVEKDNQSIAFVLNDNNEEITFTPEELLSMMLAKAKYYAEAASASSSPTGQAQIITDCVITVPPYFSQKERKALKVAADLANLKVLQLINVNTAFGLNYGIFRRKDFNSSNPTNILFYDMGAGSTIATIISYQLVKNKDRGFTEIDPQMIVKGVAYDRYLGGLELQLRLRDHLVKLFSEQSKKTIDEIRKNKKAMAKLLKEAGRLKKVLSANSEHKAQIENVMNDIDLKSIVTREQFEELTQDIINERVTKPLEDVFNLSGYQLAEIDQFIIIGGATRIPKIQKLLEDYWSKELSKNINADEAAALGAAYQAAYLSKGFKVKTFIIKDYNLYQINVDLQRDLEENQKKIVSRTLFGRGNAFPQKKVITFNKNQNDFQFIISYVEPIPQDTEKFISKISLEKVKEVFEKHSNSTTESKGIKVHFRMDESGLLSVENSEALFDIEYEVSTNKDSDLNHISDLVGDAISKFGSKLSNLFSNNEELEKMVKNENGTDTAAENTTNTNGTGVSDKENVSKQNKTLDTNDSQSSRTAEESNRTEDNEVHKEIKRKIVKEELITNVENLDGINFSAESIIASKTKLKALNKREMEKLERDRMKNALESFIHETLDKLNQEEYIVAVNDDERQKIETELKTVSEWLDYESDNAKADDYEQRLVKLNGITKDLFERVREHRSRPEMISSLENILNIADMFHLKAINVSETEQIFTEIEMKTLRKLIDETRVWINDSVKEQNVLPKSSPPLLTLANISDRIAAIDREMKYLLNKARITPGKKKTSESSKTSNRTTEKDFPKEDEKNQTIIDSATNETAEEITPEPVVDSAGPSKTEL</sequence>
<dbReference type="SUPFAM" id="SSF100934">
    <property type="entry name" value="Heat shock protein 70kD (HSP70), C-terminal subdomain"/>
    <property type="match status" value="1"/>
</dbReference>
<reference evidence="10" key="1">
    <citation type="journal article" date="2020" name="PLoS Negl. Trop. Dis.">
        <title>High-quality nuclear genome for Sarcoptes scabiei-A critical resource for a neglected parasite.</title>
        <authorList>
            <person name="Korhonen P.K."/>
            <person name="Gasser R.B."/>
            <person name="Ma G."/>
            <person name="Wang T."/>
            <person name="Stroehlein A.J."/>
            <person name="Young N.D."/>
            <person name="Ang C.S."/>
            <person name="Fernando D.D."/>
            <person name="Lu H.C."/>
            <person name="Taylor S."/>
            <person name="Reynolds S.L."/>
            <person name="Mofiz E."/>
            <person name="Najaraj S.H."/>
            <person name="Gowda H."/>
            <person name="Madugundu A."/>
            <person name="Renuse S."/>
            <person name="Holt D."/>
            <person name="Pandey A."/>
            <person name="Papenfuss A.T."/>
            <person name="Fischer K."/>
        </authorList>
    </citation>
    <scope>NUCLEOTIDE SEQUENCE [LARGE SCALE GENOMIC DNA]</scope>
</reference>